<feature type="chain" id="PRO_5005315584" evidence="1">
    <location>
        <begin position="23"/>
        <end position="76"/>
    </location>
</feature>
<evidence type="ECO:0000313" key="2">
    <source>
        <dbReference type="EMBL" id="KMW18257.1"/>
    </source>
</evidence>
<evidence type="ECO:0000256" key="1">
    <source>
        <dbReference type="SAM" id="SignalP"/>
    </source>
</evidence>
<gene>
    <name evidence="2" type="ORF">HMPREF9470_03167</name>
</gene>
<name>A0A0J9BZ34_9FIRM</name>
<dbReference type="PATRIC" id="fig|742734.4.peg.3392"/>
<keyword evidence="1" id="KW-0732">Signal</keyword>
<dbReference type="GeneID" id="93162300"/>
<evidence type="ECO:0000313" key="3">
    <source>
        <dbReference type="Proteomes" id="UP000037392"/>
    </source>
</evidence>
<reference evidence="2 3" key="1">
    <citation type="submission" date="2011-04" db="EMBL/GenBank/DDBJ databases">
        <title>The Genome Sequence of Clostridium citroniae WAL-19142.</title>
        <authorList>
            <consortium name="The Broad Institute Genome Sequencing Platform"/>
            <person name="Earl A."/>
            <person name="Ward D."/>
            <person name="Feldgarden M."/>
            <person name="Gevers D."/>
            <person name="Warren Y.A."/>
            <person name="Tyrrell K.L."/>
            <person name="Citron D.M."/>
            <person name="Goldstein E.J."/>
            <person name="Daigneault M."/>
            <person name="Allen-Vercoe E."/>
            <person name="Young S.K."/>
            <person name="Zeng Q."/>
            <person name="Gargeya S."/>
            <person name="Fitzgerald M."/>
            <person name="Haas B."/>
            <person name="Abouelleil A."/>
            <person name="Alvarado L."/>
            <person name="Arachchi H.M."/>
            <person name="Berlin A."/>
            <person name="Brown A."/>
            <person name="Chapman S.B."/>
            <person name="Chen Z."/>
            <person name="Dunbar C."/>
            <person name="Freedman E."/>
            <person name="Gearin G."/>
            <person name="Gellesch M."/>
            <person name="Goldberg J."/>
            <person name="Griggs A."/>
            <person name="Gujja S."/>
            <person name="Heilman E.R."/>
            <person name="Heiman D."/>
            <person name="Howarth C."/>
            <person name="Larson L."/>
            <person name="Lui A."/>
            <person name="MacDonald P.J."/>
            <person name="Mehta T."/>
            <person name="Montmayeur A."/>
            <person name="Murphy C."/>
            <person name="Neiman D."/>
            <person name="Pearson M."/>
            <person name="Priest M."/>
            <person name="Roberts A."/>
            <person name="Saif S."/>
            <person name="Shea T."/>
            <person name="Shenoy N."/>
            <person name="Sisk P."/>
            <person name="Stolte C."/>
            <person name="Sykes S."/>
            <person name="White J."/>
            <person name="Yandava C."/>
            <person name="Wortman J."/>
            <person name="Nusbaum C."/>
            <person name="Birren B."/>
        </authorList>
    </citation>
    <scope>NUCLEOTIDE SEQUENCE [LARGE SCALE GENOMIC DNA]</scope>
    <source>
        <strain evidence="2 3">WAL-19142</strain>
    </source>
</reference>
<comment type="caution">
    <text evidence="2">The sequence shown here is derived from an EMBL/GenBank/DDBJ whole genome shotgun (WGS) entry which is preliminary data.</text>
</comment>
<feature type="signal peptide" evidence="1">
    <location>
        <begin position="1"/>
        <end position="22"/>
    </location>
</feature>
<accession>A0A0J9BZ34</accession>
<dbReference type="RefSeq" id="WP_007858791.1">
    <property type="nucleotide sequence ID" value="NZ_KQ235879.1"/>
</dbReference>
<dbReference type="AlphaFoldDB" id="A0A0J9BZ34"/>
<dbReference type="EMBL" id="ADLK01000024">
    <property type="protein sequence ID" value="KMW18257.1"/>
    <property type="molecule type" value="Genomic_DNA"/>
</dbReference>
<dbReference type="OrthoDB" id="2061560at2"/>
<sequence length="76" mass="7805">MLPISTMAVAAMLGSACGTNMATMNDYNAGLYNGSNNPQNVCYQHGNQDLDCILSQMGVSAPSGNSCSGFSNGMGF</sequence>
<organism evidence="2 3">
    <name type="scientific">[Clostridium] citroniae WAL-19142</name>
    <dbReference type="NCBI Taxonomy" id="742734"/>
    <lineage>
        <taxon>Bacteria</taxon>
        <taxon>Bacillati</taxon>
        <taxon>Bacillota</taxon>
        <taxon>Clostridia</taxon>
        <taxon>Lachnospirales</taxon>
        <taxon>Lachnospiraceae</taxon>
        <taxon>Enterocloster</taxon>
    </lineage>
</organism>
<protein>
    <submittedName>
        <fullName evidence="2">Uncharacterized protein</fullName>
    </submittedName>
</protein>
<dbReference type="Proteomes" id="UP000037392">
    <property type="component" value="Unassembled WGS sequence"/>
</dbReference>
<proteinExistence type="predicted"/>